<dbReference type="PROSITE" id="PS00959">
    <property type="entry name" value="HISTONE_H3_2"/>
    <property type="match status" value="2"/>
</dbReference>
<name>A0A9B0LV08_ODORO</name>
<evidence type="ECO:0000256" key="8">
    <source>
        <dbReference type="ARBA" id="ARBA00022934"/>
    </source>
</evidence>
<protein>
    <submittedName>
        <fullName evidence="17">Uncharacterized protein LOC101372593</fullName>
    </submittedName>
</protein>
<dbReference type="PANTHER" id="PTHR11426">
    <property type="entry name" value="HISTONE H3"/>
    <property type="match status" value="1"/>
</dbReference>
<gene>
    <name evidence="17" type="primary">LOC101372593</name>
</gene>
<keyword evidence="10" id="KW-0238">DNA-binding</keyword>
<dbReference type="PRINTS" id="PR00622">
    <property type="entry name" value="HISTONEH3"/>
</dbReference>
<keyword evidence="16" id="KW-1185">Reference proteome</keyword>
<keyword evidence="5" id="KW-0488">Methylation</keyword>
<feature type="domain" description="Core Histone H2A/H2B/H3" evidence="15">
    <location>
        <begin position="44"/>
        <end position="131"/>
    </location>
</feature>
<evidence type="ECO:0000259" key="15">
    <source>
        <dbReference type="Pfam" id="PF00125"/>
    </source>
</evidence>
<evidence type="ECO:0000256" key="6">
    <source>
        <dbReference type="ARBA" id="ARBA00022765"/>
    </source>
</evidence>
<keyword evidence="7" id="KW-0832">Ubl conjugation</keyword>
<organism evidence="16 17">
    <name type="scientific">Odobenus rosmarus divergens</name>
    <name type="common">Pacific walrus</name>
    <dbReference type="NCBI Taxonomy" id="9708"/>
    <lineage>
        <taxon>Eukaryota</taxon>
        <taxon>Metazoa</taxon>
        <taxon>Chordata</taxon>
        <taxon>Craniata</taxon>
        <taxon>Vertebrata</taxon>
        <taxon>Euteleostomi</taxon>
        <taxon>Mammalia</taxon>
        <taxon>Eutheria</taxon>
        <taxon>Laurasiatheria</taxon>
        <taxon>Carnivora</taxon>
        <taxon>Caniformia</taxon>
        <taxon>Pinnipedia</taxon>
        <taxon>Odobenidae</taxon>
        <taxon>Odobenus</taxon>
    </lineage>
</organism>
<dbReference type="Gene3D" id="1.10.20.10">
    <property type="entry name" value="Histone, subunit A"/>
    <property type="match status" value="2"/>
</dbReference>
<dbReference type="GO" id="GO:0046982">
    <property type="term" value="F:protein heterodimerization activity"/>
    <property type="evidence" value="ECO:0007669"/>
    <property type="project" value="InterPro"/>
</dbReference>
<dbReference type="GO" id="GO:0005634">
    <property type="term" value="C:nucleus"/>
    <property type="evidence" value="ECO:0007669"/>
    <property type="project" value="UniProtKB-SubCell"/>
</dbReference>
<evidence type="ECO:0000256" key="5">
    <source>
        <dbReference type="ARBA" id="ARBA00022481"/>
    </source>
</evidence>
<dbReference type="AlphaFoldDB" id="A0A9B0LV08"/>
<reference evidence="17" key="1">
    <citation type="submission" date="2025-08" db="UniProtKB">
        <authorList>
            <consortium name="RefSeq"/>
        </authorList>
    </citation>
    <scope>IDENTIFICATION</scope>
</reference>
<evidence type="ECO:0000256" key="9">
    <source>
        <dbReference type="ARBA" id="ARBA00022990"/>
    </source>
</evidence>
<dbReference type="InterPro" id="IPR009072">
    <property type="entry name" value="Histone-fold"/>
</dbReference>
<evidence type="ECO:0000256" key="1">
    <source>
        <dbReference type="ARBA" id="ARBA00004123"/>
    </source>
</evidence>
<feature type="region of interest" description="Disordered" evidence="14">
    <location>
        <begin position="957"/>
        <end position="990"/>
    </location>
</feature>
<keyword evidence="13" id="KW-0379">Hydroxylation</keyword>
<sequence length="1086" mass="116286">MARTKQTARKSTGGKAPRKQLATKAARKSAPATGGVKKPHRYRPGTVALREIRRYQKSTELLIRKLPFQRLVREIAQDFKTDLRFQSSAVMALQEACEAYLVGLFEDTNLCAIHAKRVTIMPKDIQLARRIRGERANESWAATEALAPPGRFLAGSVACTYSLHRREEAGRGLAGRAVGVRPAPSAGGPAPQTAPTPDWRKTRAAHYAATHWLSEHPAVAVLSGLGLQQKENFGKQTKTKLLAPEAVEGAALALERVDHVHGRDRLALGVLRVGDGVPDHVLQEHLEHPAGLLVDEAGDALDAAAPGQPPDGGLGDALDVVAQHLAVALGAALAQTFPAFAATRHSCLETLWHGTRKSHLRPLPADAARQLDVLGHDGDALGVDGAQVGVLEEPHQVGLARLLQGHDGRALEAQVGLEVLRDLAHQPLERQLADQQLGGLLVAPDLAQGHRAGPVAVRLLDAAGGRRALAGRLGGQLLARGLAAGRLAGRLLRASHLRDELSVSSPKPVKGNQPSCFYTARPTTIGPKNIQKFPRPPRIGPAPSTVDKNLAPRASDILKCTQHGLDVGQDAALRDGDAAQQLVELLVVADGQLQVARDDARLLVVARRVARQLQDLGRQVLEHGRQVHGRAGPDPLRVVALAEQAVDAAHRELEAGPRRACLGLGASLAAFKEAAVARCGEGQRPVLAASTRGRIPPDRPTMRRQDGKALSKFTKKNQHIFLSRPGPSPPASEVARLGRAGNSNLLSFLWLEGHPSRPSSGIPEKPHSEQEMGARIPGAQEKLKRLPAGSLGAGVLGDGLGALGHGVLGQLPGQQQAHGRLDLPGRDGRALVVMRQAGRLARDALEDVVDERVHDAHGLGRDAGVGVHLLQHLVHVDGIALLAAALALLAVFLLRLSDGLLGALLRGRSRFGGFRHGSSLGAVETLIACTTTKESSPLLATFLVCLLFRQMARTKQTARKSTGGKAPRKQLATKAARKSAPATGGVKKPHRYRPGTVALREIRRYQKSTELLIRKLPFQRLVREIAQDFKTDLRFQSSAVMALQEACEAYLVGLFEDTNLCAIHAKRVTIMPKDIQLARRIRGERA</sequence>
<evidence type="ECO:0000256" key="11">
    <source>
        <dbReference type="ARBA" id="ARBA00023242"/>
    </source>
</evidence>
<evidence type="ECO:0000256" key="10">
    <source>
        <dbReference type="ARBA" id="ARBA00023125"/>
    </source>
</evidence>
<keyword evidence="11" id="KW-0539">Nucleus</keyword>
<feature type="domain" description="Core Histone H2A/H2B/H3" evidence="15">
    <location>
        <begin position="994"/>
        <end position="1081"/>
    </location>
</feature>
<comment type="similarity">
    <text evidence="3">Belongs to the histone H3 family.</text>
</comment>
<dbReference type="GO" id="GO:0000786">
    <property type="term" value="C:nucleosome"/>
    <property type="evidence" value="ECO:0007669"/>
    <property type="project" value="UniProtKB-KW"/>
</dbReference>
<dbReference type="GO" id="GO:0003677">
    <property type="term" value="F:DNA binding"/>
    <property type="evidence" value="ECO:0007669"/>
    <property type="project" value="UniProtKB-KW"/>
</dbReference>
<evidence type="ECO:0000256" key="12">
    <source>
        <dbReference type="ARBA" id="ARBA00023269"/>
    </source>
</evidence>
<feature type="region of interest" description="Disordered" evidence="14">
    <location>
        <begin position="178"/>
        <end position="200"/>
    </location>
</feature>
<evidence type="ECO:0000313" key="17">
    <source>
        <dbReference type="RefSeq" id="XP_004406589.1"/>
    </source>
</evidence>
<evidence type="ECO:0000256" key="2">
    <source>
        <dbReference type="ARBA" id="ARBA00004286"/>
    </source>
</evidence>
<dbReference type="FunFam" id="1.10.20.10:FF:000078">
    <property type="entry name" value="Histone H3"/>
    <property type="match status" value="2"/>
</dbReference>
<dbReference type="CDD" id="cd22911">
    <property type="entry name" value="HFD_H3"/>
    <property type="match status" value="2"/>
</dbReference>
<evidence type="ECO:0000256" key="7">
    <source>
        <dbReference type="ARBA" id="ARBA00022843"/>
    </source>
</evidence>
<dbReference type="Proteomes" id="UP000245340">
    <property type="component" value="Unplaced"/>
</dbReference>
<dbReference type="GO" id="GO:0030527">
    <property type="term" value="F:structural constituent of chromatin"/>
    <property type="evidence" value="ECO:0007669"/>
    <property type="project" value="InterPro"/>
</dbReference>
<evidence type="ECO:0000256" key="4">
    <source>
        <dbReference type="ARBA" id="ARBA00022454"/>
    </source>
</evidence>
<proteinExistence type="inferred from homology"/>
<feature type="region of interest" description="Disordered" evidence="14">
    <location>
        <begin position="1"/>
        <end position="43"/>
    </location>
</feature>
<dbReference type="InterPro" id="IPR000164">
    <property type="entry name" value="Histone_H3/CENP-A"/>
</dbReference>
<keyword evidence="6" id="KW-0013">ADP-ribosylation</keyword>
<dbReference type="SUPFAM" id="SSF47113">
    <property type="entry name" value="Histone-fold"/>
    <property type="match status" value="2"/>
</dbReference>
<keyword evidence="12" id="KW-0544">Nucleosome core</keyword>
<dbReference type="RefSeq" id="XP_004406589.1">
    <property type="nucleotide sequence ID" value="XM_004406532.1"/>
</dbReference>
<keyword evidence="4" id="KW-0158">Chromosome</keyword>
<dbReference type="InterPro" id="IPR007125">
    <property type="entry name" value="H2A/H2B/H3"/>
</dbReference>
<comment type="subcellular location">
    <subcellularLocation>
        <location evidence="2">Chromosome</location>
    </subcellularLocation>
    <subcellularLocation>
        <location evidence="1">Nucleus</location>
    </subcellularLocation>
</comment>
<evidence type="ECO:0000313" key="16">
    <source>
        <dbReference type="Proteomes" id="UP000245340"/>
    </source>
</evidence>
<dbReference type="SMART" id="SM00428">
    <property type="entry name" value="H3"/>
    <property type="match status" value="2"/>
</dbReference>
<dbReference type="PROSITE" id="PS00322">
    <property type="entry name" value="HISTONE_H3_1"/>
    <property type="match status" value="2"/>
</dbReference>
<evidence type="ECO:0000256" key="14">
    <source>
        <dbReference type="SAM" id="MobiDB-lite"/>
    </source>
</evidence>
<keyword evidence="8" id="KW-0164">Citrullination</keyword>
<evidence type="ECO:0000256" key="13">
    <source>
        <dbReference type="ARBA" id="ARBA00023278"/>
    </source>
</evidence>
<dbReference type="FunFam" id="1.10.20.10:FF:000044">
    <property type="entry name" value="Histone H3.3"/>
    <property type="match status" value="2"/>
</dbReference>
<keyword evidence="9" id="KW-0007">Acetylation</keyword>
<accession>A0A9B0LV08</accession>
<dbReference type="Pfam" id="PF00125">
    <property type="entry name" value="Histone"/>
    <property type="match status" value="2"/>
</dbReference>
<evidence type="ECO:0000256" key="3">
    <source>
        <dbReference type="ARBA" id="ARBA00010343"/>
    </source>
</evidence>
<feature type="compositionally biased region" description="Low complexity" evidence="14">
    <location>
        <begin position="178"/>
        <end position="197"/>
    </location>
</feature>